<dbReference type="SUPFAM" id="SSF46955">
    <property type="entry name" value="Putative DNA-binding domain"/>
    <property type="match status" value="1"/>
</dbReference>
<evidence type="ECO:0008006" key="3">
    <source>
        <dbReference type="Google" id="ProtNLM"/>
    </source>
</evidence>
<dbReference type="InterPro" id="IPR009061">
    <property type="entry name" value="DNA-bd_dom_put_sf"/>
</dbReference>
<reference evidence="1" key="1">
    <citation type="journal article" date="2014" name="Int. J. Syst. Evol. Microbiol.">
        <title>Complete genome sequence of Corynebacterium casei LMG S-19264T (=DSM 44701T), isolated from a smear-ripened cheese.</title>
        <authorList>
            <consortium name="US DOE Joint Genome Institute (JGI-PGF)"/>
            <person name="Walter F."/>
            <person name="Albersmeier A."/>
            <person name="Kalinowski J."/>
            <person name="Ruckert C."/>
        </authorList>
    </citation>
    <scope>NUCLEOTIDE SEQUENCE</scope>
    <source>
        <strain evidence="1">JCM 13306</strain>
    </source>
</reference>
<evidence type="ECO:0000313" key="1">
    <source>
        <dbReference type="EMBL" id="GHH50278.1"/>
    </source>
</evidence>
<keyword evidence="2" id="KW-1185">Reference proteome</keyword>
<dbReference type="Proteomes" id="UP000623958">
    <property type="component" value="Unassembled WGS sequence"/>
</dbReference>
<reference evidence="1" key="2">
    <citation type="submission" date="2020-09" db="EMBL/GenBank/DDBJ databases">
        <authorList>
            <person name="Sun Q."/>
            <person name="Ohkuma M."/>
        </authorList>
    </citation>
    <scope>NUCLEOTIDE SEQUENCE</scope>
    <source>
        <strain evidence="1">JCM 13306</strain>
    </source>
</reference>
<dbReference type="Gene3D" id="1.10.238.160">
    <property type="match status" value="1"/>
</dbReference>
<gene>
    <name evidence="1" type="ORF">GCM10009090_10910</name>
</gene>
<accession>A0A919F6A3</accession>
<dbReference type="Pfam" id="PF05930">
    <property type="entry name" value="Phage_AlpA"/>
    <property type="match status" value="1"/>
</dbReference>
<organism evidence="1 2">
    <name type="scientific">Xanthomonas boreopolis</name>
    <dbReference type="NCBI Taxonomy" id="86183"/>
    <lineage>
        <taxon>Bacteria</taxon>
        <taxon>Pseudomonadati</taxon>
        <taxon>Pseudomonadota</taxon>
        <taxon>Gammaproteobacteria</taxon>
        <taxon>Lysobacterales</taxon>
        <taxon>Lysobacteraceae</taxon>
        <taxon>Xanthomonas</taxon>
    </lineage>
</organism>
<comment type="caution">
    <text evidence="1">The sequence shown here is derived from an EMBL/GenBank/DDBJ whole genome shotgun (WGS) entry which is preliminary data.</text>
</comment>
<dbReference type="RefSeq" id="WP_434028753.1">
    <property type="nucleotide sequence ID" value="NZ_BNBA01000006.1"/>
</dbReference>
<dbReference type="PANTHER" id="PTHR36154:SF1">
    <property type="entry name" value="DNA-BINDING TRANSCRIPTIONAL ACTIVATOR ALPA"/>
    <property type="match status" value="1"/>
</dbReference>
<dbReference type="EMBL" id="BNBA01000006">
    <property type="protein sequence ID" value="GHH50278.1"/>
    <property type="molecule type" value="Genomic_DNA"/>
</dbReference>
<name>A0A919F6A3_9XANT</name>
<dbReference type="InterPro" id="IPR052931">
    <property type="entry name" value="Prophage_regulatory_activator"/>
</dbReference>
<protein>
    <recommendedName>
        <fullName evidence="3">AlpA family transcriptional regulator</fullName>
    </recommendedName>
</protein>
<evidence type="ECO:0000313" key="2">
    <source>
        <dbReference type="Proteomes" id="UP000623958"/>
    </source>
</evidence>
<dbReference type="AlphaFoldDB" id="A0A919F6A3"/>
<dbReference type="InterPro" id="IPR010260">
    <property type="entry name" value="AlpA"/>
</dbReference>
<sequence length="75" mass="8316">MNDLQQAPVPFHFLRLPEVLATVGVSKSTLYAWIKEGKFPRPVHLSATAAVWVSIEVAEWMQARVAERDAKIAAA</sequence>
<dbReference type="PANTHER" id="PTHR36154">
    <property type="entry name" value="DNA-BINDING TRANSCRIPTIONAL ACTIVATOR ALPA"/>
    <property type="match status" value="1"/>
</dbReference>
<proteinExistence type="predicted"/>